<name>A0AAE1L454_PETCI</name>
<sequence>MDSTDPSVTAGDDGEEGEADGFIAVATMMGGRGTLLGGGTEGRLEGRKAGTGGGRNGGWGVGEATDHTPASTTTPSSSVIKCPPTLTRHALGHTEKVEGGTPQEKNVAQQEKEEEEKK</sequence>
<evidence type="ECO:0000313" key="2">
    <source>
        <dbReference type="EMBL" id="KAK3894397.1"/>
    </source>
</evidence>
<organism evidence="2 3">
    <name type="scientific">Petrolisthes cinctipes</name>
    <name type="common">Flat porcelain crab</name>
    <dbReference type="NCBI Taxonomy" id="88211"/>
    <lineage>
        <taxon>Eukaryota</taxon>
        <taxon>Metazoa</taxon>
        <taxon>Ecdysozoa</taxon>
        <taxon>Arthropoda</taxon>
        <taxon>Crustacea</taxon>
        <taxon>Multicrustacea</taxon>
        <taxon>Malacostraca</taxon>
        <taxon>Eumalacostraca</taxon>
        <taxon>Eucarida</taxon>
        <taxon>Decapoda</taxon>
        <taxon>Pleocyemata</taxon>
        <taxon>Anomura</taxon>
        <taxon>Galatheoidea</taxon>
        <taxon>Porcellanidae</taxon>
        <taxon>Petrolisthes</taxon>
    </lineage>
</organism>
<evidence type="ECO:0000313" key="3">
    <source>
        <dbReference type="Proteomes" id="UP001286313"/>
    </source>
</evidence>
<reference evidence="2" key="1">
    <citation type="submission" date="2023-10" db="EMBL/GenBank/DDBJ databases">
        <title>Genome assemblies of two species of porcelain crab, Petrolisthes cinctipes and Petrolisthes manimaculis (Anomura: Porcellanidae).</title>
        <authorList>
            <person name="Angst P."/>
        </authorList>
    </citation>
    <scope>NUCLEOTIDE SEQUENCE</scope>
    <source>
        <strain evidence="2">PB745_01</strain>
        <tissue evidence="2">Gill</tissue>
    </source>
</reference>
<feature type="compositionally biased region" description="Gly residues" evidence="1">
    <location>
        <begin position="49"/>
        <end position="61"/>
    </location>
</feature>
<feature type="region of interest" description="Disordered" evidence="1">
    <location>
        <begin position="1"/>
        <end position="22"/>
    </location>
</feature>
<dbReference type="EMBL" id="JAWQEG010000113">
    <property type="protein sequence ID" value="KAK3894397.1"/>
    <property type="molecule type" value="Genomic_DNA"/>
</dbReference>
<dbReference type="Proteomes" id="UP001286313">
    <property type="component" value="Unassembled WGS sequence"/>
</dbReference>
<feature type="region of interest" description="Disordered" evidence="1">
    <location>
        <begin position="34"/>
        <end position="118"/>
    </location>
</feature>
<feature type="compositionally biased region" description="Low complexity" evidence="1">
    <location>
        <begin position="68"/>
        <end position="78"/>
    </location>
</feature>
<comment type="caution">
    <text evidence="2">The sequence shown here is derived from an EMBL/GenBank/DDBJ whole genome shotgun (WGS) entry which is preliminary data.</text>
</comment>
<proteinExistence type="predicted"/>
<keyword evidence="3" id="KW-1185">Reference proteome</keyword>
<protein>
    <submittedName>
        <fullName evidence="2">Uncharacterized protein</fullName>
    </submittedName>
</protein>
<dbReference type="AlphaFoldDB" id="A0AAE1L454"/>
<evidence type="ECO:0000256" key="1">
    <source>
        <dbReference type="SAM" id="MobiDB-lite"/>
    </source>
</evidence>
<accession>A0AAE1L454</accession>
<gene>
    <name evidence="2" type="ORF">Pcinc_001857</name>
</gene>